<feature type="domain" description="Cadherin" evidence="12">
    <location>
        <begin position="1295"/>
        <end position="1398"/>
    </location>
</feature>
<dbReference type="Proteomes" id="UP000887572">
    <property type="component" value="Unplaced"/>
</dbReference>
<reference evidence="14" key="1">
    <citation type="submission" date="2022-11" db="UniProtKB">
        <authorList>
            <consortium name="WormBaseParasite"/>
        </authorList>
    </citation>
    <scope>IDENTIFICATION</scope>
</reference>
<evidence type="ECO:0000256" key="9">
    <source>
        <dbReference type="SAM" id="Coils"/>
    </source>
</evidence>
<feature type="coiled-coil region" evidence="9">
    <location>
        <begin position="593"/>
        <end position="627"/>
    </location>
</feature>
<dbReference type="GO" id="GO:0005886">
    <property type="term" value="C:plasma membrane"/>
    <property type="evidence" value="ECO:0007669"/>
    <property type="project" value="InterPro"/>
</dbReference>
<keyword evidence="7" id="KW-0325">Glycoprotein</keyword>
<evidence type="ECO:0000256" key="2">
    <source>
        <dbReference type="ARBA" id="ARBA00022692"/>
    </source>
</evidence>
<keyword evidence="4 8" id="KW-0106">Calcium</keyword>
<dbReference type="WBParaSite" id="Gr19_v10_g7989.t1">
    <property type="protein sequence ID" value="Gr19_v10_g7989.t1"/>
    <property type="gene ID" value="Gr19_v10_g7989"/>
</dbReference>
<evidence type="ECO:0000313" key="13">
    <source>
        <dbReference type="Proteomes" id="UP000887572"/>
    </source>
</evidence>
<proteinExistence type="predicted"/>
<evidence type="ECO:0000256" key="6">
    <source>
        <dbReference type="ARBA" id="ARBA00023136"/>
    </source>
</evidence>
<evidence type="ECO:0000256" key="7">
    <source>
        <dbReference type="ARBA" id="ARBA00023180"/>
    </source>
</evidence>
<comment type="subcellular location">
    <subcellularLocation>
        <location evidence="1">Membrane</location>
        <topology evidence="1">Single-pass membrane protein</topology>
    </subcellularLocation>
</comment>
<accession>A0A914I7F1</accession>
<dbReference type="PANTHER" id="PTHR24028:SF146">
    <property type="entry name" value="CADHERIN 96CB, ISOFORM D-RELATED"/>
    <property type="match status" value="1"/>
</dbReference>
<keyword evidence="2 11" id="KW-0812">Transmembrane</keyword>
<dbReference type="SUPFAM" id="SSF49313">
    <property type="entry name" value="Cadherin-like"/>
    <property type="match status" value="5"/>
</dbReference>
<feature type="region of interest" description="Disordered" evidence="10">
    <location>
        <begin position="444"/>
        <end position="582"/>
    </location>
</feature>
<keyword evidence="6 11" id="KW-0472">Membrane</keyword>
<protein>
    <submittedName>
        <fullName evidence="14">Cadherin domain-containing protein</fullName>
    </submittedName>
</protein>
<keyword evidence="13" id="KW-1185">Reference proteome</keyword>
<feature type="transmembrane region" description="Helical" evidence="11">
    <location>
        <begin position="7"/>
        <end position="27"/>
    </location>
</feature>
<dbReference type="SMART" id="SM00112">
    <property type="entry name" value="CA"/>
    <property type="match status" value="4"/>
</dbReference>
<evidence type="ECO:0000256" key="5">
    <source>
        <dbReference type="ARBA" id="ARBA00022989"/>
    </source>
</evidence>
<dbReference type="CDD" id="cd11304">
    <property type="entry name" value="Cadherin_repeat"/>
    <property type="match status" value="3"/>
</dbReference>
<evidence type="ECO:0000256" key="11">
    <source>
        <dbReference type="SAM" id="Phobius"/>
    </source>
</evidence>
<name>A0A914I7F1_GLORO</name>
<dbReference type="Gene3D" id="2.60.40.60">
    <property type="entry name" value="Cadherins"/>
    <property type="match status" value="5"/>
</dbReference>
<dbReference type="GO" id="GO:0005509">
    <property type="term" value="F:calcium ion binding"/>
    <property type="evidence" value="ECO:0007669"/>
    <property type="project" value="UniProtKB-UniRule"/>
</dbReference>
<dbReference type="InterPro" id="IPR050174">
    <property type="entry name" value="Protocadherin/Cadherin-CA"/>
</dbReference>
<evidence type="ECO:0000256" key="4">
    <source>
        <dbReference type="ARBA" id="ARBA00022837"/>
    </source>
</evidence>
<keyword evidence="3" id="KW-0677">Repeat</keyword>
<dbReference type="Pfam" id="PF00028">
    <property type="entry name" value="Cadherin"/>
    <property type="match status" value="1"/>
</dbReference>
<dbReference type="InterPro" id="IPR020894">
    <property type="entry name" value="Cadherin_CS"/>
</dbReference>
<keyword evidence="5 11" id="KW-1133">Transmembrane helix</keyword>
<dbReference type="InterPro" id="IPR015919">
    <property type="entry name" value="Cadherin-like_sf"/>
</dbReference>
<feature type="compositionally biased region" description="Basic and acidic residues" evidence="10">
    <location>
        <begin position="452"/>
        <end position="556"/>
    </location>
</feature>
<evidence type="ECO:0000259" key="12">
    <source>
        <dbReference type="PROSITE" id="PS50268"/>
    </source>
</evidence>
<evidence type="ECO:0000256" key="3">
    <source>
        <dbReference type="ARBA" id="ARBA00022737"/>
    </source>
</evidence>
<dbReference type="PROSITE" id="PS50268">
    <property type="entry name" value="CADHERIN_2"/>
    <property type="match status" value="4"/>
</dbReference>
<keyword evidence="9" id="KW-0175">Coiled coil</keyword>
<evidence type="ECO:0000313" key="14">
    <source>
        <dbReference type="WBParaSite" id="Gr19_v10_g7989.t1"/>
    </source>
</evidence>
<feature type="region of interest" description="Disordered" evidence="10">
    <location>
        <begin position="50"/>
        <end position="74"/>
    </location>
</feature>
<feature type="compositionally biased region" description="Basic and acidic residues" evidence="10">
    <location>
        <begin position="563"/>
        <end position="582"/>
    </location>
</feature>
<feature type="domain" description="Cadherin" evidence="12">
    <location>
        <begin position="1401"/>
        <end position="1512"/>
    </location>
</feature>
<dbReference type="PRINTS" id="PR00205">
    <property type="entry name" value="CADHERIN"/>
</dbReference>
<dbReference type="PROSITE" id="PS00232">
    <property type="entry name" value="CADHERIN_1"/>
    <property type="match status" value="1"/>
</dbReference>
<dbReference type="InterPro" id="IPR002126">
    <property type="entry name" value="Cadherin-like_dom"/>
</dbReference>
<organism evidence="13 14">
    <name type="scientific">Globodera rostochiensis</name>
    <name type="common">Golden nematode worm</name>
    <name type="synonym">Heterodera rostochiensis</name>
    <dbReference type="NCBI Taxonomy" id="31243"/>
    <lineage>
        <taxon>Eukaryota</taxon>
        <taxon>Metazoa</taxon>
        <taxon>Ecdysozoa</taxon>
        <taxon>Nematoda</taxon>
        <taxon>Chromadorea</taxon>
        <taxon>Rhabditida</taxon>
        <taxon>Tylenchina</taxon>
        <taxon>Tylenchomorpha</taxon>
        <taxon>Tylenchoidea</taxon>
        <taxon>Heteroderidae</taxon>
        <taxon>Heteroderinae</taxon>
        <taxon>Globodera</taxon>
    </lineage>
</organism>
<feature type="domain" description="Cadherin" evidence="12">
    <location>
        <begin position="1169"/>
        <end position="1276"/>
    </location>
</feature>
<evidence type="ECO:0000256" key="1">
    <source>
        <dbReference type="ARBA" id="ARBA00004167"/>
    </source>
</evidence>
<evidence type="ECO:0000256" key="10">
    <source>
        <dbReference type="SAM" id="MobiDB-lite"/>
    </source>
</evidence>
<evidence type="ECO:0000256" key="8">
    <source>
        <dbReference type="PROSITE-ProRule" id="PRU00043"/>
    </source>
</evidence>
<feature type="domain" description="Cadherin" evidence="12">
    <location>
        <begin position="768"/>
        <end position="880"/>
    </location>
</feature>
<dbReference type="GO" id="GO:0007156">
    <property type="term" value="P:homophilic cell adhesion via plasma membrane adhesion molecules"/>
    <property type="evidence" value="ECO:0007669"/>
    <property type="project" value="InterPro"/>
</dbReference>
<dbReference type="PANTHER" id="PTHR24028">
    <property type="entry name" value="CADHERIN-87A"/>
    <property type="match status" value="1"/>
</dbReference>
<sequence length="1540" mass="172441">MSCNVLLRFAFGIFSTFAFIDSLIYGLQSIERDQAERVLENALGAIRSRVSTAPDDAEGARHRPTPPSSPPRAIFGAELENRTDSKAESAPDSNDLINNTSTLEPITVPISPVRFDLPRPHLNVSATASVVLHPNEHRSERQKFKFVPHFERDFYELMVPEGRNEATKLIATMTFFGRLDKAMPEFEVAQDQFDWFAIGTVTSSQEPNYIVSEVPILLKPGSNVRWSQTENGDYRFSLQGTQGHLKGFTKIRANVLKDEHESSPVQTEEHELSLPSTTVTPLTTVLTLVTMKAERTAEGDKLSKTTVVVQNTSTTMSSVTSFTEPFSTTLPLPMVSSSVTVPFEHISGDNGHNSVRGETSSDEAARIILDLDPNLFNINGSSTTVYETTSTAIVDEMVFMLDPTEMELNSSLNNILSASREVRLEQDGDDEEVSKTTMSLVQNHVEEEAEDEANKKERNEESEKNNNKKMPDKKSGTEVGEKKGGVVKEEKKVVNEAEEKKYEDQTKEKKANDQTEEKKDEDQTEDKKVKKGQAKEKKENEKEVKKIDAEEKNKLDETEEKADEERGEKKSRAEVEVEETTTKKKNGIDHVRKHQNESDVKKYEKIMERMDEKKMEENELLDNYTVKIEFDSQLMDSNVGIVRQIVVPFSSLSSLTQNPIPNLAISIPEIRNASLNHDPSLIRLELRPSSSNVLDIRPHHIGPGDMAQLWLTVPETVPDEPIKFELLASMVDWNGHRIVEQTKNIFKGELIVEDSRSGPPLQIRLPEASTGYEFVIDENAPDGTEVGRVKLETDIDEHVEFELFGHGSHLFKIEPDGIVRLECGVSTDAKKRNGTRCLDHNLAQAFYLIMTAMHRNGGHRSAPVSVTVRVRDVNDNPPRLQLFSDEILVVNGNLRGGAPFVIAVSDMDSAPENRFNALLLAGNMSKYFKLHQFADSDALLFGIMLKAGVKLMEEGIYELELVVADGLGQRDMKTVPVRVTDNLQPYRFTSSFYSRSMPADRIYTGTPIVRLQLKHSPPSTVVVNYLISDGNPGWLSVEPFVGNVFAANIPKLKKKLRKMVDLAPFLDGEYLRYAEFDDNLEAWDDADRPIQLPKGALQVFLPGNGTIRLDMTKLRTTRSLHLKFTIKSIVDGNASEALVAITFRVDQAKTLARRQRLTKPCFAAPWTSESVPIRLRIAEELPIGHPILQLPAFNPVNSSDRVKISLDQPSAKFFSIRNDGVVVVKARLDFEQLSSTEQRLLAFRMIASSSSESSQHSTTAQVQVEVLDLDDTAPVVLLLKSMLTEPNRVVEESTNDELLTIELEENSAGEQLELVLLEVHDPDSKTHRCELIGGGSKFATQRQYGEKQWILTANSDELDREFQSHYAFVFRCIDAGGNSGEIPIRLTLLDKNDNRPLIVWDRQGTHIRLLDNMPAGAAIGRFLARDRDEGDNGSVEFGLGQRQPAGTEYFRVNRSNGLVYIMDRALAELSAMLGGQPMELEVFARDNGHPPQQSSMMLQILLEDGMSARPRELQMVKPALGDLPLQVAEITSNKFLFKKH</sequence>